<dbReference type="GO" id="GO:0005737">
    <property type="term" value="C:cytoplasm"/>
    <property type="evidence" value="ECO:0007669"/>
    <property type="project" value="UniProtKB-SubCell"/>
</dbReference>
<evidence type="ECO:0000256" key="5">
    <source>
        <dbReference type="ARBA" id="ARBA00022842"/>
    </source>
</evidence>
<feature type="binding site" evidence="7">
    <location>
        <position position="134"/>
    </location>
    <ligand>
        <name>IMP</name>
        <dbReference type="ChEBI" id="CHEBI:58053"/>
    </ligand>
</feature>
<keyword evidence="9" id="KW-1185">Reference proteome</keyword>
<dbReference type="GO" id="GO:0000287">
    <property type="term" value="F:magnesium ion binding"/>
    <property type="evidence" value="ECO:0007669"/>
    <property type="project" value="UniProtKB-UniRule"/>
</dbReference>
<evidence type="ECO:0000256" key="1">
    <source>
        <dbReference type="ARBA" id="ARBA00022598"/>
    </source>
</evidence>
<keyword evidence="1 7" id="KW-0436">Ligase</keyword>
<comment type="caution">
    <text evidence="7">Lacks conserved residue(s) required for the propagation of feature annotation.</text>
</comment>
<feature type="active site" description="Proton donor" evidence="7">
    <location>
        <position position="38"/>
    </location>
</feature>
<keyword evidence="4 7" id="KW-0658">Purine biosynthesis</keyword>
<keyword evidence="2 7" id="KW-0479">Metal-binding</keyword>
<dbReference type="GO" id="GO:0005525">
    <property type="term" value="F:GTP binding"/>
    <property type="evidence" value="ECO:0007669"/>
    <property type="project" value="UniProtKB-UniRule"/>
</dbReference>
<evidence type="ECO:0000256" key="3">
    <source>
        <dbReference type="ARBA" id="ARBA00022741"/>
    </source>
</evidence>
<gene>
    <name evidence="8" type="ORF">B0H66DRAFT_571878</name>
</gene>
<dbReference type="GO" id="GO:0046040">
    <property type="term" value="P:IMP metabolic process"/>
    <property type="evidence" value="ECO:0007669"/>
    <property type="project" value="TreeGrafter"/>
</dbReference>
<dbReference type="PANTHER" id="PTHR11846">
    <property type="entry name" value="ADENYLOSUCCINATE SYNTHETASE"/>
    <property type="match status" value="1"/>
</dbReference>
<organism evidence="8 9">
    <name type="scientific">Apodospora peruviana</name>
    <dbReference type="NCBI Taxonomy" id="516989"/>
    <lineage>
        <taxon>Eukaryota</taxon>
        <taxon>Fungi</taxon>
        <taxon>Dikarya</taxon>
        <taxon>Ascomycota</taxon>
        <taxon>Pezizomycotina</taxon>
        <taxon>Sordariomycetes</taxon>
        <taxon>Sordariomycetidae</taxon>
        <taxon>Sordariales</taxon>
        <taxon>Lasiosphaeriaceae</taxon>
        <taxon>Apodospora</taxon>
    </lineage>
</organism>
<evidence type="ECO:0000313" key="8">
    <source>
        <dbReference type="EMBL" id="KAK3329311.1"/>
    </source>
</evidence>
<dbReference type="GO" id="GO:0004019">
    <property type="term" value="F:adenylosuccinate synthase activity"/>
    <property type="evidence" value="ECO:0007669"/>
    <property type="project" value="UniProtKB-UniRule"/>
</dbReference>
<comment type="subcellular location">
    <subcellularLocation>
        <location evidence="7">Cytoplasm</location>
    </subcellularLocation>
</comment>
<keyword evidence="3 7" id="KW-0547">Nucleotide-binding</keyword>
<comment type="caution">
    <text evidence="8">The sequence shown here is derived from an EMBL/GenBank/DDBJ whole genome shotgun (WGS) entry which is preliminary data.</text>
</comment>
<dbReference type="AlphaFoldDB" id="A0AAE0ME79"/>
<dbReference type="InterPro" id="IPR042110">
    <property type="entry name" value="Adenylosuccinate_synth_dom2"/>
</dbReference>
<proteinExistence type="inferred from homology"/>
<protein>
    <recommendedName>
        <fullName evidence="7">Adenylosuccinate synthetase</fullName>
        <shortName evidence="7">AMPSase</shortName>
        <shortName evidence="7">AdSS</shortName>
        <ecNumber evidence="7">6.3.4.4</ecNumber>
    </recommendedName>
    <alternativeName>
        <fullName evidence="7">IMP--aspartate ligase</fullName>
    </alternativeName>
</protein>
<keyword evidence="6 7" id="KW-0342">GTP-binding</keyword>
<dbReference type="Pfam" id="PF00709">
    <property type="entry name" value="Adenylsucc_synt"/>
    <property type="match status" value="1"/>
</dbReference>
<comment type="similarity">
    <text evidence="7">Belongs to the adenylosuccinate synthetase family.</text>
</comment>
<comment type="subunit">
    <text evidence="7">Homodimer.</text>
</comment>
<keyword evidence="7" id="KW-0963">Cytoplasm</keyword>
<name>A0AAE0ME79_9PEZI</name>
<keyword evidence="5 7" id="KW-0460">Magnesium</keyword>
<dbReference type="Gene3D" id="1.10.300.10">
    <property type="entry name" value="Adenylosuccinate Synthetase, subunit A, domain 2"/>
    <property type="match status" value="1"/>
</dbReference>
<dbReference type="Proteomes" id="UP001283341">
    <property type="component" value="Unassembled WGS sequence"/>
</dbReference>
<reference evidence="8" key="1">
    <citation type="journal article" date="2023" name="Mol. Phylogenet. Evol.">
        <title>Genome-scale phylogeny and comparative genomics of the fungal order Sordariales.</title>
        <authorList>
            <person name="Hensen N."/>
            <person name="Bonometti L."/>
            <person name="Westerberg I."/>
            <person name="Brannstrom I.O."/>
            <person name="Guillou S."/>
            <person name="Cros-Aarteil S."/>
            <person name="Calhoun S."/>
            <person name="Haridas S."/>
            <person name="Kuo A."/>
            <person name="Mondo S."/>
            <person name="Pangilinan J."/>
            <person name="Riley R."/>
            <person name="LaButti K."/>
            <person name="Andreopoulos B."/>
            <person name="Lipzen A."/>
            <person name="Chen C."/>
            <person name="Yan M."/>
            <person name="Daum C."/>
            <person name="Ng V."/>
            <person name="Clum A."/>
            <person name="Steindorff A."/>
            <person name="Ohm R.A."/>
            <person name="Martin F."/>
            <person name="Silar P."/>
            <person name="Natvig D.O."/>
            <person name="Lalanne C."/>
            <person name="Gautier V."/>
            <person name="Ament-Velasquez S.L."/>
            <person name="Kruys A."/>
            <person name="Hutchinson M.I."/>
            <person name="Powell A.J."/>
            <person name="Barry K."/>
            <person name="Miller A.N."/>
            <person name="Grigoriev I.V."/>
            <person name="Debuchy R."/>
            <person name="Gladieux P."/>
            <person name="Hiltunen Thoren M."/>
            <person name="Johannesson H."/>
        </authorList>
    </citation>
    <scope>NUCLEOTIDE SEQUENCE</scope>
    <source>
        <strain evidence="8">CBS 118394</strain>
    </source>
</reference>
<evidence type="ECO:0000256" key="7">
    <source>
        <dbReference type="HAMAP-Rule" id="MF_03125"/>
    </source>
</evidence>
<sequence>MTTIVLGVDRDPKGKLCDILGSEADIYTRATGGRNCAHSKTLARAAVVDGVFYDLFPYAPLGATQSIRQSLIRPAVVLHVPTFFSELEVLREKSLLNLDQRLKVSTRCALHLDLHSVVDETYKAGLGEGGLSTTRHGLGPVFTSRSERTNLIVADLFDDGLLEQKMNALAQQYRNSHGVNNIDYDVVEEIDQLKPFCIDDVEYLDEAQNNNKKIVIEGARSAMLDLVYGAYPSVSSSTTTFGGVMAGMNINRRKIDDVIEVLKAYTTRFDDVTFANQFRERSHEFDDSTGDSHRCGWLDLVPAKYSQRLDILDDYGTTPVAVAYKRTAGSSETLDAFLPSAHHLARV</sequence>
<evidence type="ECO:0000313" key="9">
    <source>
        <dbReference type="Proteomes" id="UP001283341"/>
    </source>
</evidence>
<dbReference type="HAMAP" id="MF_00011">
    <property type="entry name" value="Adenylosucc_synth"/>
    <property type="match status" value="1"/>
</dbReference>
<dbReference type="InterPro" id="IPR042109">
    <property type="entry name" value="Adenylosuccinate_synth_dom1"/>
</dbReference>
<dbReference type="InterPro" id="IPR027417">
    <property type="entry name" value="P-loop_NTPase"/>
</dbReference>
<comment type="catalytic activity">
    <reaction evidence="7">
        <text>IMP + L-aspartate + GTP = N(6)-(1,2-dicarboxyethyl)-AMP + GDP + phosphate + 2 H(+)</text>
        <dbReference type="Rhea" id="RHEA:15753"/>
        <dbReference type="ChEBI" id="CHEBI:15378"/>
        <dbReference type="ChEBI" id="CHEBI:29991"/>
        <dbReference type="ChEBI" id="CHEBI:37565"/>
        <dbReference type="ChEBI" id="CHEBI:43474"/>
        <dbReference type="ChEBI" id="CHEBI:57567"/>
        <dbReference type="ChEBI" id="CHEBI:58053"/>
        <dbReference type="ChEBI" id="CHEBI:58189"/>
        <dbReference type="EC" id="6.3.4.4"/>
    </reaction>
</comment>
<feature type="binding site" evidence="7">
    <location>
        <position position="148"/>
    </location>
    <ligand>
        <name>IMP</name>
        <dbReference type="ChEBI" id="CHEBI:58053"/>
        <note>ligand shared between dimeric partners</note>
    </ligand>
</feature>
<dbReference type="Gene3D" id="3.90.170.10">
    <property type="entry name" value="Adenylosuccinate Synthetase, subunit A, domain 3"/>
    <property type="match status" value="1"/>
</dbReference>
<dbReference type="InterPro" id="IPR042111">
    <property type="entry name" value="Adenylosuccinate_synth_dom3"/>
</dbReference>
<dbReference type="PANTHER" id="PTHR11846:SF0">
    <property type="entry name" value="ADENYLOSUCCINATE SYNTHETASE"/>
    <property type="match status" value="1"/>
</dbReference>
<evidence type="ECO:0000256" key="6">
    <source>
        <dbReference type="ARBA" id="ARBA00023134"/>
    </source>
</evidence>
<evidence type="ECO:0000256" key="2">
    <source>
        <dbReference type="ARBA" id="ARBA00022723"/>
    </source>
</evidence>
<evidence type="ECO:0000256" key="4">
    <source>
        <dbReference type="ARBA" id="ARBA00022755"/>
    </source>
</evidence>
<reference evidence="8" key="2">
    <citation type="submission" date="2023-06" db="EMBL/GenBank/DDBJ databases">
        <authorList>
            <consortium name="Lawrence Berkeley National Laboratory"/>
            <person name="Haridas S."/>
            <person name="Hensen N."/>
            <person name="Bonometti L."/>
            <person name="Westerberg I."/>
            <person name="Brannstrom I.O."/>
            <person name="Guillou S."/>
            <person name="Cros-Aarteil S."/>
            <person name="Calhoun S."/>
            <person name="Kuo A."/>
            <person name="Mondo S."/>
            <person name="Pangilinan J."/>
            <person name="Riley R."/>
            <person name="Labutti K."/>
            <person name="Andreopoulos B."/>
            <person name="Lipzen A."/>
            <person name="Chen C."/>
            <person name="Yanf M."/>
            <person name="Daum C."/>
            <person name="Ng V."/>
            <person name="Clum A."/>
            <person name="Steindorff A."/>
            <person name="Ohm R."/>
            <person name="Martin F."/>
            <person name="Silar P."/>
            <person name="Natvig D."/>
            <person name="Lalanne C."/>
            <person name="Gautier V."/>
            <person name="Ament-Velasquez S.L."/>
            <person name="Kruys A."/>
            <person name="Hutchinson M.I."/>
            <person name="Powell A.J."/>
            <person name="Barry K."/>
            <person name="Miller A.N."/>
            <person name="Grigoriev I.V."/>
            <person name="Debuchy R."/>
            <person name="Gladieux P."/>
            <person name="Thoren M.H."/>
            <person name="Johannesson H."/>
        </authorList>
    </citation>
    <scope>NUCLEOTIDE SEQUENCE</scope>
    <source>
        <strain evidence="8">CBS 118394</strain>
    </source>
</reference>
<dbReference type="EC" id="6.3.4.4" evidence="7"/>
<comment type="pathway">
    <text evidence="7">Purine metabolism; AMP biosynthesis via de novo pathway; AMP from IMP: step 1/2.</text>
</comment>
<dbReference type="InterPro" id="IPR001114">
    <property type="entry name" value="Adenylosuccinate_synthetase"/>
</dbReference>
<dbReference type="EMBL" id="JAUEDM010000001">
    <property type="protein sequence ID" value="KAK3329311.1"/>
    <property type="molecule type" value="Genomic_DNA"/>
</dbReference>
<dbReference type="SUPFAM" id="SSF52540">
    <property type="entry name" value="P-loop containing nucleoside triphosphate hydrolases"/>
    <property type="match status" value="1"/>
</dbReference>
<comment type="cofactor">
    <cofactor evidence="7">
        <name>Mg(2+)</name>
        <dbReference type="ChEBI" id="CHEBI:18420"/>
    </cofactor>
    <text evidence="7">Binds 1 Mg(2+) ion per subunit.</text>
</comment>
<accession>A0AAE0ME79</accession>
<dbReference type="Gene3D" id="3.40.440.10">
    <property type="entry name" value="Adenylosuccinate Synthetase, subunit A, domain 1"/>
    <property type="match status" value="1"/>
</dbReference>
<dbReference type="GO" id="GO:0044208">
    <property type="term" value="P:'de novo' AMP biosynthetic process"/>
    <property type="evidence" value="ECO:0007669"/>
    <property type="project" value="UniProtKB-UniRule"/>
</dbReference>
<dbReference type="SMART" id="SM00788">
    <property type="entry name" value="Adenylsucc_synt"/>
    <property type="match status" value="1"/>
</dbReference>
<comment type="function">
    <text evidence="7">Plays an important role in the de novo pathway and in the salvage pathway of purine nucleotide biosynthesis. Catalyzes the first commited step in the biosynthesis of AMP from IMP.</text>
</comment>